<accession>A0A975HNJ5</accession>
<dbReference type="PANTHER" id="PTHR46825:SF7">
    <property type="entry name" value="D-ALANYL-D-ALANINE CARBOXYPEPTIDASE"/>
    <property type="match status" value="1"/>
</dbReference>
<dbReference type="InterPro" id="IPR050491">
    <property type="entry name" value="AmpC-like"/>
</dbReference>
<evidence type="ECO:0000256" key="1">
    <source>
        <dbReference type="SAM" id="SignalP"/>
    </source>
</evidence>
<dbReference type="Pfam" id="PF00144">
    <property type="entry name" value="Beta-lactamase"/>
    <property type="match status" value="1"/>
</dbReference>
<gene>
    <name evidence="3" type="ORF">J5O05_05150</name>
</gene>
<dbReference type="InterPro" id="IPR001466">
    <property type="entry name" value="Beta-lactam-related"/>
</dbReference>
<reference evidence="3" key="1">
    <citation type="submission" date="2021-03" db="EMBL/GenBank/DDBJ databases">
        <title>Complete Genome of Pseudoalteromonas xiamenensis STKMTI.2, a new potential marine bacterium producing anti-Vibrio compounds.</title>
        <authorList>
            <person name="Handayani D.P."/>
            <person name="Isnansetyo A."/>
            <person name="Istiqomah I."/>
            <person name="Jumina J."/>
        </authorList>
    </citation>
    <scope>NUCLEOTIDE SEQUENCE</scope>
    <source>
        <strain evidence="3">STKMTI.2</strain>
    </source>
</reference>
<dbReference type="InterPro" id="IPR012338">
    <property type="entry name" value="Beta-lactam/transpept-like"/>
</dbReference>
<name>A0A975HNJ5_9GAMM</name>
<feature type="domain" description="Beta-lactamase-related" evidence="2">
    <location>
        <begin position="55"/>
        <end position="375"/>
    </location>
</feature>
<keyword evidence="1" id="KW-0732">Signal</keyword>
<evidence type="ECO:0000313" key="4">
    <source>
        <dbReference type="Proteomes" id="UP000664904"/>
    </source>
</evidence>
<dbReference type="RefSeq" id="WP_208843887.1">
    <property type="nucleotide sequence ID" value="NZ_CP072133.1"/>
</dbReference>
<dbReference type="KEGG" id="pxi:J5O05_05150"/>
<dbReference type="Gene3D" id="3.40.710.10">
    <property type="entry name" value="DD-peptidase/beta-lactamase superfamily"/>
    <property type="match status" value="1"/>
</dbReference>
<protein>
    <submittedName>
        <fullName evidence="3">Beta-lactamase family protein</fullName>
    </submittedName>
</protein>
<evidence type="ECO:0000313" key="3">
    <source>
        <dbReference type="EMBL" id="QTH72265.1"/>
    </source>
</evidence>
<dbReference type="SUPFAM" id="SSF56601">
    <property type="entry name" value="beta-lactamase/transpeptidase-like"/>
    <property type="match status" value="1"/>
</dbReference>
<dbReference type="AlphaFoldDB" id="A0A975HNJ5"/>
<organism evidence="3 4">
    <name type="scientific">Pseudoalteromonas xiamenensis</name>
    <dbReference type="NCBI Taxonomy" id="882626"/>
    <lineage>
        <taxon>Bacteria</taxon>
        <taxon>Pseudomonadati</taxon>
        <taxon>Pseudomonadota</taxon>
        <taxon>Gammaproteobacteria</taxon>
        <taxon>Alteromonadales</taxon>
        <taxon>Pseudoalteromonadaceae</taxon>
        <taxon>Pseudoalteromonas</taxon>
    </lineage>
</organism>
<dbReference type="PROSITE" id="PS51257">
    <property type="entry name" value="PROKAR_LIPOPROTEIN"/>
    <property type="match status" value="1"/>
</dbReference>
<proteinExistence type="predicted"/>
<keyword evidence="4" id="KW-1185">Reference proteome</keyword>
<feature type="chain" id="PRO_5037133841" evidence="1">
    <location>
        <begin position="24"/>
        <end position="385"/>
    </location>
</feature>
<dbReference type="PANTHER" id="PTHR46825">
    <property type="entry name" value="D-ALANYL-D-ALANINE-CARBOXYPEPTIDASE/ENDOPEPTIDASE AMPH"/>
    <property type="match status" value="1"/>
</dbReference>
<dbReference type="EMBL" id="CP072133">
    <property type="protein sequence ID" value="QTH72265.1"/>
    <property type="molecule type" value="Genomic_DNA"/>
</dbReference>
<evidence type="ECO:0000259" key="2">
    <source>
        <dbReference type="Pfam" id="PF00144"/>
    </source>
</evidence>
<dbReference type="Proteomes" id="UP000664904">
    <property type="component" value="Chromosome"/>
</dbReference>
<sequence length="385" mass="41911">MKLKFKHVLPTLTTCFLSLALTACGSKGSETPEPQTEPSTPFDYQALIENAVLGELPGVVLYIDSPQLHFYSAAGIADQEENAPMQIDARIPNGSAGKKLTALLAGMLAQEQRLDLDKPITAYLAPDITDHIPNASIMTTRQMLQHTAGLFDYLNDSNGAFYDAVIEDPDSIKMDEFALQFALDKPAHFTPSQGWRYSNTGYILSGLILDKVLGAHHSGAMRSMIIEPLGLTSMSYGGVEQNLGSITSGYFKNEDGMLNTRPFYQNIGVADAPVVGNAKDMADLLKIIVEGALLSESTHQFLMADDHFIPTGINGLQYSAGLFKEMINGKHVIHHGGSELGYATYNFYVVESKTTVAMLVNCNGYKACDDAHDALYQKVVNELTK</sequence>
<feature type="signal peptide" evidence="1">
    <location>
        <begin position="1"/>
        <end position="23"/>
    </location>
</feature>